<feature type="compositionally biased region" description="Acidic residues" evidence="9">
    <location>
        <begin position="90"/>
        <end position="108"/>
    </location>
</feature>
<evidence type="ECO:0000256" key="7">
    <source>
        <dbReference type="ARBA" id="ARBA00025870"/>
    </source>
</evidence>
<evidence type="ECO:0000259" key="11">
    <source>
        <dbReference type="SMART" id="SM01104"/>
    </source>
</evidence>
<feature type="compositionally biased region" description="Gly residues" evidence="9">
    <location>
        <begin position="875"/>
        <end position="890"/>
    </location>
</feature>
<dbReference type="InterPro" id="IPR022581">
    <property type="entry name" value="Spt5_N"/>
</dbReference>
<evidence type="ECO:0000256" key="1">
    <source>
        <dbReference type="ARBA" id="ARBA00004123"/>
    </source>
</evidence>
<dbReference type="GO" id="GO:0032784">
    <property type="term" value="P:regulation of DNA-templated transcription elongation"/>
    <property type="evidence" value="ECO:0007669"/>
    <property type="project" value="InterPro"/>
</dbReference>
<keyword evidence="5 8" id="KW-0539">Nucleus</keyword>
<dbReference type="InterPro" id="IPR041976">
    <property type="entry name" value="KOW_Spt5_3"/>
</dbReference>
<evidence type="ECO:0000256" key="2">
    <source>
        <dbReference type="ARBA" id="ARBA00006956"/>
    </source>
</evidence>
<keyword evidence="4 8" id="KW-0804">Transcription</keyword>
<dbReference type="Pfam" id="PF03439">
    <property type="entry name" value="Spt5-NGN"/>
    <property type="match status" value="1"/>
</dbReference>
<comment type="function">
    <text evidence="6 8">The SPT4-SPT5 complex mediates both activation and inhibition of transcription elongation, and plays a role in pre-mRNA processing. This complex seems to be important for the stability of the RNA polymerase II elongation machinery on the chromatin template but not for the inherent ability of this machinery to translocate down the gene.</text>
</comment>
<feature type="domain" description="KOW" evidence="10">
    <location>
        <begin position="276"/>
        <end position="303"/>
    </location>
</feature>
<feature type="domain" description="KOW" evidence="10">
    <location>
        <begin position="610"/>
        <end position="635"/>
    </location>
</feature>
<dbReference type="SMART" id="SM01104">
    <property type="entry name" value="CTD"/>
    <property type="match status" value="1"/>
</dbReference>
<dbReference type="GO" id="GO:0000785">
    <property type="term" value="C:chromatin"/>
    <property type="evidence" value="ECO:0007669"/>
    <property type="project" value="UniProtKB-ARBA"/>
</dbReference>
<feature type="compositionally biased region" description="Gly residues" evidence="9">
    <location>
        <begin position="770"/>
        <end position="784"/>
    </location>
</feature>
<evidence type="ECO:0000313" key="12">
    <source>
        <dbReference type="EMBL" id="KAF5384247.1"/>
    </source>
</evidence>
<dbReference type="Pfam" id="PF23042">
    <property type="entry name" value="KOW1_SPT5"/>
    <property type="match status" value="1"/>
</dbReference>
<proteinExistence type="inferred from homology"/>
<dbReference type="Proteomes" id="UP000565441">
    <property type="component" value="Unassembled WGS sequence"/>
</dbReference>
<dbReference type="CDD" id="cd06083">
    <property type="entry name" value="KOW_Spt5_3"/>
    <property type="match status" value="1"/>
</dbReference>
<dbReference type="CDD" id="cd06084">
    <property type="entry name" value="KOW_Spt5_4"/>
    <property type="match status" value="1"/>
</dbReference>
<dbReference type="InterPro" id="IPR039659">
    <property type="entry name" value="SPT5"/>
</dbReference>
<evidence type="ECO:0000256" key="9">
    <source>
        <dbReference type="SAM" id="MobiDB-lite"/>
    </source>
</evidence>
<evidence type="ECO:0000259" key="10">
    <source>
        <dbReference type="SMART" id="SM00739"/>
    </source>
</evidence>
<feature type="region of interest" description="Disordered" evidence="9">
    <location>
        <begin position="1"/>
        <end position="124"/>
    </location>
</feature>
<dbReference type="CDD" id="cd06081">
    <property type="entry name" value="KOW_Spt5_1"/>
    <property type="match status" value="1"/>
</dbReference>
<feature type="compositionally biased region" description="Basic residues" evidence="9">
    <location>
        <begin position="69"/>
        <end position="83"/>
    </location>
</feature>
<dbReference type="InterPro" id="IPR057936">
    <property type="entry name" value="KOWx_Spt5"/>
</dbReference>
<feature type="domain" description="Spt5 C-terminal" evidence="11">
    <location>
        <begin position="817"/>
        <end position="974"/>
    </location>
</feature>
<dbReference type="Pfam" id="PF23284">
    <property type="entry name" value="KOW2_Spt5"/>
    <property type="match status" value="1"/>
</dbReference>
<dbReference type="InterPro" id="IPR036735">
    <property type="entry name" value="NGN_dom_sf"/>
</dbReference>
<dbReference type="OrthoDB" id="28901at2759"/>
<dbReference type="InterPro" id="IPR041977">
    <property type="entry name" value="KOW_Spt5_4"/>
</dbReference>
<evidence type="ECO:0000256" key="3">
    <source>
        <dbReference type="ARBA" id="ARBA00020181"/>
    </source>
</evidence>
<feature type="compositionally biased region" description="Low complexity" evidence="9">
    <location>
        <begin position="936"/>
        <end position="953"/>
    </location>
</feature>
<feature type="region of interest" description="Disordered" evidence="9">
    <location>
        <begin position="762"/>
        <end position="991"/>
    </location>
</feature>
<dbReference type="InterPro" id="IPR039385">
    <property type="entry name" value="NGN_Euk"/>
</dbReference>
<dbReference type="AlphaFoldDB" id="A0A8H5M841"/>
<dbReference type="InterPro" id="IPR017071">
    <property type="entry name" value="TF_Spt5_eukaryote"/>
</dbReference>
<feature type="domain" description="KOW" evidence="10">
    <location>
        <begin position="435"/>
        <end position="462"/>
    </location>
</feature>
<dbReference type="Pfam" id="PF23291">
    <property type="entry name" value="KOW4_SPT5"/>
    <property type="match status" value="1"/>
</dbReference>
<dbReference type="InterPro" id="IPR041973">
    <property type="entry name" value="KOW_Spt5_1"/>
</dbReference>
<feature type="compositionally biased region" description="Basic and acidic residues" evidence="9">
    <location>
        <begin position="1"/>
        <end position="11"/>
    </location>
</feature>
<dbReference type="PANTHER" id="PTHR11125">
    <property type="entry name" value="SUPPRESSOR OF TY 5"/>
    <property type="match status" value="1"/>
</dbReference>
<evidence type="ECO:0000256" key="5">
    <source>
        <dbReference type="ARBA" id="ARBA00023242"/>
    </source>
</evidence>
<comment type="similarity">
    <text evidence="2 8">Belongs to the SPT5 family.</text>
</comment>
<dbReference type="FunFam" id="2.30.30.30:FF:000018">
    <property type="entry name" value="Transcription elongation factor SPT5"/>
    <property type="match status" value="1"/>
</dbReference>
<sequence length="1148" mass="124268">MSDADDHHMFESDPVAQDEEMEQVEAGNNEMNTKEPARDEEGEEEEEEEEEEEDDDDEEDDEEEELAGKKGKKRAKHRHKRSIASRFVDLEAEVSDEEEEEEEDEDYGADGFIETVDDVDDDGGRRHYALIDKKRQLEEGEDKSPEQIAKDLSERYRRPAVRYTGDMNEIPQRLLMPSVHDASLWQVRVRPGRERDIVFSLMRKSIDVEYTARPVSILAAFQRDSLPGMIYVEARSAKQVSEACNGLVGVFPSRGITLVPIEEMASLLQIKKQDLTVNAGSWVRIRRGKYAGDLAQVVDMTENGEDVGLKFVPRIDLTPRDDAAIDAAGKKRKKPVAGAGAMRPPQRLFNYEEVVKVWGRKQVSKRNQVYVFQNDTYKDGFIEKDFKLSGLILEDVNPTLDEITQFTRRQDGADYDHVVDLSIIAEASRKAAISVLQPGDHVEVFEGEQAGVHGVVDEIHQDVVIITAVGVDIEGQKVELPARSVRKRFKPGDHVKVMTGQNADETGLVVSVADNVVTFLSDMSMQEVSVFSKDLREAAEVGSGTNIVGNYELHDLVQLDAQTVGVIFKTERDSFRVLDQNGQVRLVQPHQISMRRDSIRAIATDSEGHELRINDNVKEVDSEGRKGQVLHIHQSFFAFLHNREITENGGVFVTRARSLASLAPKGSNLIRAGMDLSKMNPTIGAPMGGMVGSGAMGRGPRDRDIGLTVCVVKGPHKGYVGTIKDVNGSVARVELRTGNKVVSLEKEKLRERMPNGSLVLLTGRGSSASRGGGGGGGGYGGGHMGPPRTTNPYASSGGVAPTPAWGSGRTPNPHAGDGRTPAWNASSRTPNPYALEGGKTPAWNASSRTPNPYAGDGGRTPAWNASARTPNPYASGGGSSGSGSTWGGATPGRNVSAAPASSGWGGATPKRNAGWGSNADGWGTSTQSNSWGDAWGTGAPTPAAAATPAFGAPTPAPMSAPTPAASGGFSAPTPAAYKNDISAPTPKASMEYDDAHDAANGQKSSKTKDLWIFSPACANYQDRMKVIVHGTRIVDYLNGDYEGRRGRIIGATRVADSFEQTAMVRFDSGETRSISVQFLEPVLPTEMGEEALVFAASEKEKTGRVVILRDRLDVDELGSVAVPVSTKEAASAIFEVQKDSLVALYPET</sequence>
<dbReference type="InterPro" id="IPR005100">
    <property type="entry name" value="NGN-domain"/>
</dbReference>
<dbReference type="SMART" id="SM00739">
    <property type="entry name" value="KOW"/>
    <property type="match status" value="5"/>
</dbReference>
<dbReference type="FunFam" id="3.30.70.940:FF:000005">
    <property type="entry name" value="Transcription elongation factor SPT5"/>
    <property type="match status" value="1"/>
</dbReference>
<name>A0A8H5M841_9AGAR</name>
<dbReference type="EMBL" id="JAACJP010000005">
    <property type="protein sequence ID" value="KAF5384247.1"/>
    <property type="molecule type" value="Genomic_DNA"/>
</dbReference>
<accession>A0A8H5M841</accession>
<dbReference type="CDD" id="cd06085">
    <property type="entry name" value="KOW_Spt5_5"/>
    <property type="match status" value="1"/>
</dbReference>
<evidence type="ECO:0000313" key="13">
    <source>
        <dbReference type="Proteomes" id="UP000565441"/>
    </source>
</evidence>
<comment type="caution">
    <text evidence="12">The sequence shown here is derived from an EMBL/GenBank/DDBJ whole genome shotgun (WGS) entry which is preliminary data.</text>
</comment>
<dbReference type="SUPFAM" id="SSF50104">
    <property type="entry name" value="Translation proteins SH3-like domain"/>
    <property type="match status" value="1"/>
</dbReference>
<dbReference type="InterPro" id="IPR041975">
    <property type="entry name" value="KOW_Spt5_2"/>
</dbReference>
<feature type="compositionally biased region" description="Acidic residues" evidence="9">
    <location>
        <begin position="40"/>
        <end position="65"/>
    </location>
</feature>
<dbReference type="GO" id="GO:0006368">
    <property type="term" value="P:transcription elongation by RNA polymerase II"/>
    <property type="evidence" value="ECO:0007669"/>
    <property type="project" value="TreeGrafter"/>
</dbReference>
<comment type="subcellular location">
    <subcellularLocation>
        <location evidence="1 8">Nucleus</location>
    </subcellularLocation>
</comment>
<dbReference type="Pfam" id="PF23290">
    <property type="entry name" value="KOW5_SPT5"/>
    <property type="match status" value="1"/>
</dbReference>
<gene>
    <name evidence="12" type="ORF">D9615_003416</name>
</gene>
<dbReference type="Pfam" id="PF11942">
    <property type="entry name" value="Spt5_N"/>
    <property type="match status" value="1"/>
</dbReference>
<comment type="subunit">
    <text evidence="7">Component of the SPT4-SPT5 complex. Interacts with RNA polymerase II.</text>
</comment>
<evidence type="ECO:0000256" key="4">
    <source>
        <dbReference type="ARBA" id="ARBA00023163"/>
    </source>
</evidence>
<dbReference type="GO" id="GO:0032044">
    <property type="term" value="C:DSIF complex"/>
    <property type="evidence" value="ECO:0007669"/>
    <property type="project" value="TreeGrafter"/>
</dbReference>
<dbReference type="CDD" id="cd09888">
    <property type="entry name" value="NGN_Euk"/>
    <property type="match status" value="1"/>
</dbReference>
<dbReference type="InterPro" id="IPR041978">
    <property type="entry name" value="KOW_Spt5_5"/>
</dbReference>
<dbReference type="Pfam" id="PF23037">
    <property type="entry name" value="KOWx_SPT5"/>
    <property type="match status" value="1"/>
</dbReference>
<dbReference type="InterPro" id="IPR008991">
    <property type="entry name" value="Translation_prot_SH3-like_sf"/>
</dbReference>
<dbReference type="InterPro" id="IPR014722">
    <property type="entry name" value="Rib_uL2_dom2"/>
</dbReference>
<evidence type="ECO:0000256" key="8">
    <source>
        <dbReference type="PIRNR" id="PIRNR036945"/>
    </source>
</evidence>
<keyword evidence="13" id="KW-1185">Reference proteome</keyword>
<dbReference type="Gene3D" id="2.30.30.30">
    <property type="match status" value="3"/>
</dbReference>
<feature type="domain" description="KOW" evidence="10">
    <location>
        <begin position="702"/>
        <end position="729"/>
    </location>
</feature>
<dbReference type="InterPro" id="IPR024945">
    <property type="entry name" value="Spt5_C_dom"/>
</dbReference>
<dbReference type="CDD" id="cd06082">
    <property type="entry name" value="KOW_Spt5_2"/>
    <property type="match status" value="1"/>
</dbReference>
<dbReference type="GO" id="GO:0006357">
    <property type="term" value="P:regulation of transcription by RNA polymerase II"/>
    <property type="evidence" value="ECO:0007669"/>
    <property type="project" value="InterPro"/>
</dbReference>
<protein>
    <recommendedName>
        <fullName evidence="3 8">Transcription elongation factor SPT5</fullName>
    </recommendedName>
</protein>
<dbReference type="GO" id="GO:0003729">
    <property type="term" value="F:mRNA binding"/>
    <property type="evidence" value="ECO:0007669"/>
    <property type="project" value="TreeGrafter"/>
</dbReference>
<dbReference type="Gene3D" id="3.30.70.940">
    <property type="entry name" value="NusG, N-terminal domain"/>
    <property type="match status" value="1"/>
</dbReference>
<organism evidence="12 13">
    <name type="scientific">Tricholomella constricta</name>
    <dbReference type="NCBI Taxonomy" id="117010"/>
    <lineage>
        <taxon>Eukaryota</taxon>
        <taxon>Fungi</taxon>
        <taxon>Dikarya</taxon>
        <taxon>Basidiomycota</taxon>
        <taxon>Agaricomycotina</taxon>
        <taxon>Agaricomycetes</taxon>
        <taxon>Agaricomycetidae</taxon>
        <taxon>Agaricales</taxon>
        <taxon>Tricholomatineae</taxon>
        <taxon>Lyophyllaceae</taxon>
        <taxon>Tricholomella</taxon>
    </lineage>
</organism>
<dbReference type="PANTHER" id="PTHR11125:SF7">
    <property type="entry name" value="TRANSCRIPTION ELONGATION FACTOR SPT5"/>
    <property type="match status" value="1"/>
</dbReference>
<evidence type="ECO:0000256" key="6">
    <source>
        <dbReference type="ARBA" id="ARBA00024691"/>
    </source>
</evidence>
<dbReference type="PIRSF" id="PIRSF036945">
    <property type="entry name" value="Spt5"/>
    <property type="match status" value="1"/>
</dbReference>
<reference evidence="12 13" key="1">
    <citation type="journal article" date="2020" name="ISME J.">
        <title>Uncovering the hidden diversity of litter-decomposition mechanisms in mushroom-forming fungi.</title>
        <authorList>
            <person name="Floudas D."/>
            <person name="Bentzer J."/>
            <person name="Ahren D."/>
            <person name="Johansson T."/>
            <person name="Persson P."/>
            <person name="Tunlid A."/>
        </authorList>
    </citation>
    <scope>NUCLEOTIDE SEQUENCE [LARGE SCALE GENOMIC DNA]</scope>
    <source>
        <strain evidence="12 13">CBS 661.87</strain>
    </source>
</reference>
<dbReference type="Pfam" id="PF12815">
    <property type="entry name" value="CTD"/>
    <property type="match status" value="1"/>
</dbReference>
<dbReference type="InterPro" id="IPR005824">
    <property type="entry name" value="KOW"/>
</dbReference>
<feature type="domain" description="KOW" evidence="10">
    <location>
        <begin position="488"/>
        <end position="515"/>
    </location>
</feature>